<feature type="compositionally biased region" description="Polar residues" evidence="11">
    <location>
        <begin position="190"/>
        <end position="215"/>
    </location>
</feature>
<feature type="binding site" evidence="9">
    <location>
        <position position="148"/>
    </location>
    <ligand>
        <name>Zn(2+)</name>
        <dbReference type="ChEBI" id="CHEBI:29105"/>
        <label>2</label>
    </ligand>
</feature>
<dbReference type="PANTHER" id="PTHR10333:SF42">
    <property type="entry name" value="INHIBITOR OF GROWTH PROTEIN 5"/>
    <property type="match status" value="1"/>
</dbReference>
<dbReference type="GO" id="GO:0008270">
    <property type="term" value="F:zinc ion binding"/>
    <property type="evidence" value="ECO:0007669"/>
    <property type="project" value="UniProtKB-KW"/>
</dbReference>
<proteinExistence type="inferred from homology"/>
<name>A0A914P0I0_9BILA</name>
<feature type="site" description="Histone H3K4me3 binding" evidence="8">
    <location>
        <position position="140"/>
    </location>
</feature>
<comment type="subcellular location">
    <subcellularLocation>
        <location evidence="1">Nucleus</location>
    </subcellularLocation>
</comment>
<dbReference type="InterPro" id="IPR013083">
    <property type="entry name" value="Znf_RING/FYVE/PHD"/>
</dbReference>
<feature type="binding site" evidence="9">
    <location>
        <position position="154"/>
    </location>
    <ligand>
        <name>Zn(2+)</name>
        <dbReference type="ChEBI" id="CHEBI:29105"/>
        <label>1</label>
    </ligand>
</feature>
<sequence length="278" mass="30859">MAKQIVKGGGLEPSDRLASAETEEMAKIVQENGSDGLVSAENEEVAQKSKALKSKRRSCRCGKFKRDKLAYCLGPKCPYDWIHFSCAGIKVLPDRFYCCDKCRDEDLAAAKYNEEIEKQEKAALVDFEYCTCKKQLGGDMVGCDRDNCDIGWYHPECVGLTEIPKGKWVCPNCKAKKKKKPIVQSERTRTQSSNTPQGSSTSGLEGTAEATNNEGDTGDDLLLAPYLAQVPKEKRNNLIFPIGLVKVLNDDSDLVNRQLKLPKLPPRYTLDDILTKVS</sequence>
<feature type="domain" description="PHD-type" evidence="12">
    <location>
        <begin position="127"/>
        <end position="176"/>
    </location>
</feature>
<evidence type="ECO:0000256" key="5">
    <source>
        <dbReference type="ARBA" id="ARBA00022833"/>
    </source>
</evidence>
<feature type="region of interest" description="Disordered" evidence="11">
    <location>
        <begin position="181"/>
        <end position="217"/>
    </location>
</feature>
<dbReference type="InterPro" id="IPR011011">
    <property type="entry name" value="Znf_FYVE_PHD"/>
</dbReference>
<evidence type="ECO:0000313" key="14">
    <source>
        <dbReference type="WBParaSite" id="PDA_v2.g11260.t1"/>
    </source>
</evidence>
<keyword evidence="6" id="KW-0156">Chromatin regulator</keyword>
<feature type="binding site" evidence="9">
    <location>
        <position position="132"/>
    </location>
    <ligand>
        <name>Zn(2+)</name>
        <dbReference type="ChEBI" id="CHEBI:29105"/>
        <label>1</label>
    </ligand>
</feature>
<feature type="site" description="Histone H3K4me3 binding" evidence="8">
    <location>
        <position position="152"/>
    </location>
</feature>
<feature type="binding site" evidence="9">
    <location>
        <position position="143"/>
    </location>
    <ligand>
        <name>Zn(2+)</name>
        <dbReference type="ChEBI" id="CHEBI:29105"/>
        <label>2</label>
    </ligand>
</feature>
<evidence type="ECO:0000256" key="1">
    <source>
        <dbReference type="ARBA" id="ARBA00004123"/>
    </source>
</evidence>
<dbReference type="Proteomes" id="UP000887578">
    <property type="component" value="Unplaced"/>
</dbReference>
<feature type="site" description="Histone H3K4me3 binding" evidence="8">
    <location>
        <position position="144"/>
    </location>
</feature>
<evidence type="ECO:0000256" key="4">
    <source>
        <dbReference type="ARBA" id="ARBA00022771"/>
    </source>
</evidence>
<feature type="binding site" evidence="9">
    <location>
        <position position="170"/>
    </location>
    <ligand>
        <name>Zn(2+)</name>
        <dbReference type="ChEBI" id="CHEBI:29105"/>
        <label>2</label>
    </ligand>
</feature>
<evidence type="ECO:0000256" key="9">
    <source>
        <dbReference type="PIRSR" id="PIRSR628651-51"/>
    </source>
</evidence>
<keyword evidence="3 9" id="KW-0479">Metal-binding</keyword>
<dbReference type="Pfam" id="PF00628">
    <property type="entry name" value="PHD"/>
    <property type="match status" value="1"/>
</dbReference>
<dbReference type="PROSITE" id="PS51640">
    <property type="entry name" value="MRG"/>
    <property type="match status" value="1"/>
</dbReference>
<feature type="binding site" evidence="9">
    <location>
        <position position="173"/>
    </location>
    <ligand>
        <name>Zn(2+)</name>
        <dbReference type="ChEBI" id="CHEBI:29105"/>
        <label>2</label>
    </ligand>
</feature>
<evidence type="ECO:0000259" key="12">
    <source>
        <dbReference type="PROSITE" id="PS50016"/>
    </source>
</evidence>
<keyword evidence="7" id="KW-0539">Nucleus</keyword>
<evidence type="ECO:0000256" key="7">
    <source>
        <dbReference type="ARBA" id="ARBA00023242"/>
    </source>
</evidence>
<keyword evidence="13" id="KW-1185">Reference proteome</keyword>
<evidence type="ECO:0000256" key="8">
    <source>
        <dbReference type="PIRSR" id="PIRSR628651-50"/>
    </source>
</evidence>
<evidence type="ECO:0000256" key="3">
    <source>
        <dbReference type="ARBA" id="ARBA00022723"/>
    </source>
</evidence>
<dbReference type="SUPFAM" id="SSF57903">
    <property type="entry name" value="FYVE/PHD zinc finger"/>
    <property type="match status" value="2"/>
</dbReference>
<organism evidence="13 14">
    <name type="scientific">Panagrolaimus davidi</name>
    <dbReference type="NCBI Taxonomy" id="227884"/>
    <lineage>
        <taxon>Eukaryota</taxon>
        <taxon>Metazoa</taxon>
        <taxon>Ecdysozoa</taxon>
        <taxon>Nematoda</taxon>
        <taxon>Chromadorea</taxon>
        <taxon>Rhabditida</taxon>
        <taxon>Tylenchina</taxon>
        <taxon>Panagrolaimomorpha</taxon>
        <taxon>Panagrolaimoidea</taxon>
        <taxon>Panagrolaimidae</taxon>
        <taxon>Panagrolaimus</taxon>
    </lineage>
</organism>
<dbReference type="InterPro" id="IPR019787">
    <property type="entry name" value="Znf_PHD-finger"/>
</dbReference>
<evidence type="ECO:0000256" key="10">
    <source>
        <dbReference type="PROSITE-ProRule" id="PRU00146"/>
    </source>
</evidence>
<keyword evidence="4 10" id="KW-0863">Zinc-finger</keyword>
<feature type="binding site" evidence="9">
    <location>
        <position position="130"/>
    </location>
    <ligand>
        <name>Zn(2+)</name>
        <dbReference type="ChEBI" id="CHEBI:29105"/>
        <label>1</label>
    </ligand>
</feature>
<dbReference type="SMART" id="SM00249">
    <property type="entry name" value="PHD"/>
    <property type="match status" value="2"/>
</dbReference>
<feature type="binding site" evidence="9">
    <location>
        <position position="157"/>
    </location>
    <ligand>
        <name>Zn(2+)</name>
        <dbReference type="ChEBI" id="CHEBI:29105"/>
        <label>1</label>
    </ligand>
</feature>
<dbReference type="Gene3D" id="3.30.40.10">
    <property type="entry name" value="Zinc/RING finger domain, C3HC4 (zinc finger)"/>
    <property type="match status" value="2"/>
</dbReference>
<protein>
    <submittedName>
        <fullName evidence="14">PHD-type domain-containing protein</fullName>
    </submittedName>
</protein>
<evidence type="ECO:0000256" key="2">
    <source>
        <dbReference type="ARBA" id="ARBA00010210"/>
    </source>
</evidence>
<dbReference type="WBParaSite" id="PDA_v2.g11260.t1">
    <property type="protein sequence ID" value="PDA_v2.g11260.t1"/>
    <property type="gene ID" value="PDA_v2.g11260"/>
</dbReference>
<comment type="similarity">
    <text evidence="2">Belongs to the ING family.</text>
</comment>
<dbReference type="InterPro" id="IPR001965">
    <property type="entry name" value="Znf_PHD"/>
</dbReference>
<dbReference type="InterPro" id="IPR019786">
    <property type="entry name" value="Zinc_finger_PHD-type_CS"/>
</dbReference>
<reference evidence="14" key="1">
    <citation type="submission" date="2022-11" db="UniProtKB">
        <authorList>
            <consortium name="WormBaseParasite"/>
        </authorList>
    </citation>
    <scope>IDENTIFICATION</scope>
</reference>
<feature type="site" description="Histone H3K4me3 binding" evidence="8">
    <location>
        <position position="129"/>
    </location>
</feature>
<evidence type="ECO:0000256" key="6">
    <source>
        <dbReference type="ARBA" id="ARBA00022853"/>
    </source>
</evidence>
<dbReference type="PROSITE" id="PS50016">
    <property type="entry name" value="ZF_PHD_2"/>
    <property type="match status" value="1"/>
</dbReference>
<dbReference type="AlphaFoldDB" id="A0A914P0I0"/>
<dbReference type="GO" id="GO:0005634">
    <property type="term" value="C:nucleus"/>
    <property type="evidence" value="ECO:0007669"/>
    <property type="project" value="UniProtKB-SubCell"/>
</dbReference>
<evidence type="ECO:0000256" key="11">
    <source>
        <dbReference type="SAM" id="MobiDB-lite"/>
    </source>
</evidence>
<dbReference type="PANTHER" id="PTHR10333">
    <property type="entry name" value="INHIBITOR OF GROWTH PROTEIN"/>
    <property type="match status" value="1"/>
</dbReference>
<dbReference type="PROSITE" id="PS01359">
    <property type="entry name" value="ZF_PHD_1"/>
    <property type="match status" value="1"/>
</dbReference>
<dbReference type="GO" id="GO:0006325">
    <property type="term" value="P:chromatin organization"/>
    <property type="evidence" value="ECO:0007669"/>
    <property type="project" value="UniProtKB-KW"/>
</dbReference>
<dbReference type="InterPro" id="IPR028651">
    <property type="entry name" value="ING_fam"/>
</dbReference>
<keyword evidence="5 9" id="KW-0862">Zinc</keyword>
<evidence type="ECO:0000313" key="13">
    <source>
        <dbReference type="Proteomes" id="UP000887578"/>
    </source>
</evidence>
<accession>A0A914P0I0</accession>